<dbReference type="SUPFAM" id="SSF52047">
    <property type="entry name" value="RNI-like"/>
    <property type="match status" value="1"/>
</dbReference>
<name>A0A0J8GUT4_9ALTE</name>
<feature type="domain" description="Cytochrome C Planctomycete-type" evidence="2">
    <location>
        <begin position="71"/>
        <end position="126"/>
    </location>
</feature>
<comment type="caution">
    <text evidence="3">The sequence shown here is derived from an EMBL/GenBank/DDBJ whole genome shotgun (WGS) entry which is preliminary data.</text>
</comment>
<gene>
    <name evidence="3" type="ORF">XM47_11260</name>
</gene>
<dbReference type="InterPro" id="IPR032675">
    <property type="entry name" value="LRR_dom_sf"/>
</dbReference>
<dbReference type="Pfam" id="PF07635">
    <property type="entry name" value="PSCyt1"/>
    <property type="match status" value="1"/>
</dbReference>
<keyword evidence="4" id="KW-1185">Reference proteome</keyword>
<keyword evidence="1" id="KW-1133">Transmembrane helix</keyword>
<feature type="transmembrane region" description="Helical" evidence="1">
    <location>
        <begin position="12"/>
        <end position="31"/>
    </location>
</feature>
<dbReference type="SUPFAM" id="SSF46626">
    <property type="entry name" value="Cytochrome c"/>
    <property type="match status" value="1"/>
</dbReference>
<evidence type="ECO:0000313" key="3">
    <source>
        <dbReference type="EMBL" id="KMT65049.1"/>
    </source>
</evidence>
<accession>A0A0J8GUT4</accession>
<reference evidence="3 4" key="1">
    <citation type="submission" date="2015-04" db="EMBL/GenBank/DDBJ databases">
        <title>Draft Genome Sequence of the Novel Agar-Digesting Marine Bacterium Q1.</title>
        <authorList>
            <person name="Li Y."/>
            <person name="Li D."/>
            <person name="Chen G."/>
            <person name="Du Z."/>
        </authorList>
    </citation>
    <scope>NUCLEOTIDE SEQUENCE [LARGE SCALE GENOMIC DNA]</scope>
    <source>
        <strain evidence="3 4">Q1</strain>
    </source>
</reference>
<keyword evidence="1" id="KW-0812">Transmembrane</keyword>
<dbReference type="GO" id="GO:0020037">
    <property type="term" value="F:heme binding"/>
    <property type="evidence" value="ECO:0007669"/>
    <property type="project" value="InterPro"/>
</dbReference>
<organism evidence="3 4">
    <name type="scientific">Catenovulum maritimum</name>
    <dbReference type="NCBI Taxonomy" id="1513271"/>
    <lineage>
        <taxon>Bacteria</taxon>
        <taxon>Pseudomonadati</taxon>
        <taxon>Pseudomonadota</taxon>
        <taxon>Gammaproteobacteria</taxon>
        <taxon>Alteromonadales</taxon>
        <taxon>Alteromonadaceae</taxon>
        <taxon>Catenovulum</taxon>
    </lineage>
</organism>
<dbReference type="EMBL" id="LAZL01000016">
    <property type="protein sequence ID" value="KMT65049.1"/>
    <property type="molecule type" value="Genomic_DNA"/>
</dbReference>
<proteinExistence type="predicted"/>
<keyword evidence="1" id="KW-0472">Membrane</keyword>
<dbReference type="STRING" id="1513271.XM47_11260"/>
<dbReference type="Gene3D" id="3.80.10.10">
    <property type="entry name" value="Ribonuclease Inhibitor"/>
    <property type="match status" value="1"/>
</dbReference>
<dbReference type="AlphaFoldDB" id="A0A0J8GUT4"/>
<dbReference type="RefSeq" id="WP_048692549.1">
    <property type="nucleotide sequence ID" value="NZ_KQ130491.1"/>
</dbReference>
<sequence>MNFKTPEQKLSAKSYFWLVALLSLIWLYLYIQSKPAWVQSIKEQLGLSPVLVAKQDSFYNSRIDPIMEKYCAACHDDNKAKGQLRLDSFRQLTFSGKSGADLTLAENNLLLERMKLPATDRMAMPPFGRERHTEDELALIELWLSKGGSGNLTEDDFPEAPAKAKVIKFYDIDWQKIEEKRLAYKKQVAELQTQYPHVLHYQARTSHLLVLDAFAMKNHFDDQMLTHFSQALAPVLIEANLANSQISDAAIEQVLAMKNLTKLQIQGTHISQSKISQLAKLPALKTLVLDEALVDENLAMLFSQQAIELIKVKQG</sequence>
<dbReference type="Proteomes" id="UP000037600">
    <property type="component" value="Unassembled WGS sequence"/>
</dbReference>
<dbReference type="InterPro" id="IPR036909">
    <property type="entry name" value="Cyt_c-like_dom_sf"/>
</dbReference>
<evidence type="ECO:0000256" key="1">
    <source>
        <dbReference type="SAM" id="Phobius"/>
    </source>
</evidence>
<evidence type="ECO:0000313" key="4">
    <source>
        <dbReference type="Proteomes" id="UP000037600"/>
    </source>
</evidence>
<dbReference type="GO" id="GO:0009055">
    <property type="term" value="F:electron transfer activity"/>
    <property type="evidence" value="ECO:0007669"/>
    <property type="project" value="InterPro"/>
</dbReference>
<protein>
    <recommendedName>
        <fullName evidence="2">Cytochrome C Planctomycete-type domain-containing protein</fullName>
    </recommendedName>
</protein>
<dbReference type="OrthoDB" id="9809746at2"/>
<dbReference type="InterPro" id="IPR011429">
    <property type="entry name" value="Cyt_c_Planctomycete-type"/>
</dbReference>
<evidence type="ECO:0000259" key="2">
    <source>
        <dbReference type="Pfam" id="PF07635"/>
    </source>
</evidence>